<gene>
    <name evidence="2" type="ORF">GRI89_00175</name>
</gene>
<evidence type="ECO:0000256" key="1">
    <source>
        <dbReference type="SAM" id="SignalP"/>
    </source>
</evidence>
<proteinExistence type="predicted"/>
<dbReference type="RefSeq" id="WP_159791259.1">
    <property type="nucleotide sequence ID" value="NZ_WTYM01000020.1"/>
</dbReference>
<keyword evidence="1" id="KW-0732">Signal</keyword>
<sequence>MKILLAFATLVLAAPLAAQPLAGVSDDETVIRAGVIKEFHRGNGDVMFVRDRENNWFRLGLNDGCLRGFDYISQAYFEADVNGQIDKSSTIKVSNGTLRTCAINSIRKSVAPPQVDSHSPITLD</sequence>
<evidence type="ECO:0000313" key="3">
    <source>
        <dbReference type="Proteomes" id="UP000433652"/>
    </source>
</evidence>
<dbReference type="OrthoDB" id="7428974at2"/>
<protein>
    <submittedName>
        <fullName evidence="2">Uncharacterized protein</fullName>
    </submittedName>
</protein>
<dbReference type="AlphaFoldDB" id="A0A6I4SQ37"/>
<comment type="caution">
    <text evidence="2">The sequence shown here is derived from an EMBL/GenBank/DDBJ whole genome shotgun (WGS) entry which is preliminary data.</text>
</comment>
<keyword evidence="3" id="KW-1185">Reference proteome</keyword>
<dbReference type="EMBL" id="WTYM01000020">
    <property type="protein sequence ID" value="MXO57963.1"/>
    <property type="molecule type" value="Genomic_DNA"/>
</dbReference>
<evidence type="ECO:0000313" key="2">
    <source>
        <dbReference type="EMBL" id="MXO57963.1"/>
    </source>
</evidence>
<accession>A0A6I4SQ37</accession>
<feature type="signal peptide" evidence="1">
    <location>
        <begin position="1"/>
        <end position="18"/>
    </location>
</feature>
<dbReference type="Proteomes" id="UP000433652">
    <property type="component" value="Unassembled WGS sequence"/>
</dbReference>
<organism evidence="2 3">
    <name type="scientific">Croceibacterium salegens</name>
    <dbReference type="NCBI Taxonomy" id="1737568"/>
    <lineage>
        <taxon>Bacteria</taxon>
        <taxon>Pseudomonadati</taxon>
        <taxon>Pseudomonadota</taxon>
        <taxon>Alphaproteobacteria</taxon>
        <taxon>Sphingomonadales</taxon>
        <taxon>Erythrobacteraceae</taxon>
        <taxon>Croceibacterium</taxon>
    </lineage>
</organism>
<reference evidence="2 3" key="1">
    <citation type="submission" date="2019-12" db="EMBL/GenBank/DDBJ databases">
        <title>Genomic-based taxomic classification of the family Erythrobacteraceae.</title>
        <authorList>
            <person name="Xu L."/>
        </authorList>
    </citation>
    <scope>NUCLEOTIDE SEQUENCE [LARGE SCALE GENOMIC DNA]</scope>
    <source>
        <strain evidence="2 3">MCCC 1K01500</strain>
    </source>
</reference>
<name>A0A6I4SQ37_9SPHN</name>
<feature type="chain" id="PRO_5026049521" evidence="1">
    <location>
        <begin position="19"/>
        <end position="124"/>
    </location>
</feature>